<evidence type="ECO:0000313" key="1">
    <source>
        <dbReference type="EMBL" id="OCT78267.1"/>
    </source>
</evidence>
<gene>
    <name evidence="1" type="ORF">XELAEV_18029376mg</name>
</gene>
<dbReference type="EMBL" id="CM004475">
    <property type="protein sequence ID" value="OCT78267.1"/>
    <property type="molecule type" value="Genomic_DNA"/>
</dbReference>
<evidence type="ECO:0000313" key="2">
    <source>
        <dbReference type="Proteomes" id="UP000694892"/>
    </source>
</evidence>
<reference evidence="2" key="1">
    <citation type="journal article" date="2016" name="Nature">
        <title>Genome evolution in the allotetraploid frog Xenopus laevis.</title>
        <authorList>
            <person name="Session A.M."/>
            <person name="Uno Y."/>
            <person name="Kwon T."/>
            <person name="Chapman J.A."/>
            <person name="Toyoda A."/>
            <person name="Takahashi S."/>
            <person name="Fukui A."/>
            <person name="Hikosaka A."/>
            <person name="Suzuki A."/>
            <person name="Kondo M."/>
            <person name="van Heeringen S.J."/>
            <person name="Quigley I."/>
            <person name="Heinz S."/>
            <person name="Ogino H."/>
            <person name="Ochi H."/>
            <person name="Hellsten U."/>
            <person name="Lyons J.B."/>
            <person name="Simakov O."/>
            <person name="Putnam N."/>
            <person name="Stites J."/>
            <person name="Kuroki Y."/>
            <person name="Tanaka T."/>
            <person name="Michiue T."/>
            <person name="Watanabe M."/>
            <person name="Bogdanovic O."/>
            <person name="Lister R."/>
            <person name="Georgiou G."/>
            <person name="Paranjpe S.S."/>
            <person name="van Kruijsbergen I."/>
            <person name="Shu S."/>
            <person name="Carlson J."/>
            <person name="Kinoshita T."/>
            <person name="Ohta Y."/>
            <person name="Mawaribuchi S."/>
            <person name="Jenkins J."/>
            <person name="Grimwood J."/>
            <person name="Schmutz J."/>
            <person name="Mitros T."/>
            <person name="Mozaffari S.V."/>
            <person name="Suzuki Y."/>
            <person name="Haramoto Y."/>
            <person name="Yamamoto T.S."/>
            <person name="Takagi C."/>
            <person name="Heald R."/>
            <person name="Miller K."/>
            <person name="Haudenschild C."/>
            <person name="Kitzman J."/>
            <person name="Nakayama T."/>
            <person name="Izutsu Y."/>
            <person name="Robert J."/>
            <person name="Fortriede J."/>
            <person name="Burns K."/>
            <person name="Lotay V."/>
            <person name="Karimi K."/>
            <person name="Yasuoka Y."/>
            <person name="Dichmann D.S."/>
            <person name="Flajnik M.F."/>
            <person name="Houston D.W."/>
            <person name="Shendure J."/>
            <person name="DuPasquier L."/>
            <person name="Vize P.D."/>
            <person name="Zorn A.M."/>
            <person name="Ito M."/>
            <person name="Marcotte E.M."/>
            <person name="Wallingford J.B."/>
            <person name="Ito Y."/>
            <person name="Asashima M."/>
            <person name="Ueno N."/>
            <person name="Matsuda Y."/>
            <person name="Veenstra G.J."/>
            <person name="Fujiyama A."/>
            <person name="Harland R.M."/>
            <person name="Taira M."/>
            <person name="Rokhsar D.S."/>
        </authorList>
    </citation>
    <scope>NUCLEOTIDE SEQUENCE [LARGE SCALE GENOMIC DNA]</scope>
    <source>
        <strain evidence="2">J</strain>
    </source>
</reference>
<organism evidence="1 2">
    <name type="scientific">Xenopus laevis</name>
    <name type="common">African clawed frog</name>
    <dbReference type="NCBI Taxonomy" id="8355"/>
    <lineage>
        <taxon>Eukaryota</taxon>
        <taxon>Metazoa</taxon>
        <taxon>Chordata</taxon>
        <taxon>Craniata</taxon>
        <taxon>Vertebrata</taxon>
        <taxon>Euteleostomi</taxon>
        <taxon>Amphibia</taxon>
        <taxon>Batrachia</taxon>
        <taxon>Anura</taxon>
        <taxon>Pipoidea</taxon>
        <taxon>Pipidae</taxon>
        <taxon>Xenopodinae</taxon>
        <taxon>Xenopus</taxon>
        <taxon>Xenopus</taxon>
    </lineage>
</organism>
<accession>A0A974CT07</accession>
<sequence>MGGKEETSNHLVVLSSGEGMRERGWQEHLSSWCGGSQQVAIGVMVYMDLQPKGNELLVGSSLVVIRSCIC</sequence>
<dbReference type="Proteomes" id="UP000694892">
    <property type="component" value="Chromosome 5S"/>
</dbReference>
<proteinExistence type="predicted"/>
<protein>
    <submittedName>
        <fullName evidence="1">Uncharacterized protein</fullName>
    </submittedName>
</protein>
<dbReference type="AlphaFoldDB" id="A0A974CT07"/>
<name>A0A974CT07_XENLA</name>